<dbReference type="SMART" id="SM00926">
    <property type="entry name" value="Molybdop_Fe4S4"/>
    <property type="match status" value="1"/>
</dbReference>
<dbReference type="PANTHER" id="PTHR43742:SF6">
    <property type="entry name" value="OXIDOREDUCTASE YYAE-RELATED"/>
    <property type="match status" value="1"/>
</dbReference>
<dbReference type="SUPFAM" id="SSF53706">
    <property type="entry name" value="Formate dehydrogenase/DMSO reductase, domains 1-3"/>
    <property type="match status" value="1"/>
</dbReference>
<feature type="domain" description="4Fe-4S Mo/W bis-MGD-type" evidence="5">
    <location>
        <begin position="9"/>
        <end position="66"/>
    </location>
</feature>
<dbReference type="RefSeq" id="WP_133880749.1">
    <property type="nucleotide sequence ID" value="NZ_MWIN01000050.1"/>
</dbReference>
<dbReference type="GO" id="GO:0043546">
    <property type="term" value="F:molybdopterin cofactor binding"/>
    <property type="evidence" value="ECO:0007669"/>
    <property type="project" value="InterPro"/>
</dbReference>
<dbReference type="GO" id="GO:0051536">
    <property type="term" value="F:iron-sulfur cluster binding"/>
    <property type="evidence" value="ECO:0007669"/>
    <property type="project" value="UniProtKB-KW"/>
</dbReference>
<evidence type="ECO:0000256" key="1">
    <source>
        <dbReference type="ARBA" id="ARBA00010312"/>
    </source>
</evidence>
<dbReference type="InterPro" id="IPR006656">
    <property type="entry name" value="Mopterin_OxRdtase"/>
</dbReference>
<evidence type="ECO:0000259" key="5">
    <source>
        <dbReference type="PROSITE" id="PS51669"/>
    </source>
</evidence>
<dbReference type="InterPro" id="IPR006963">
    <property type="entry name" value="Mopterin_OxRdtase_4Fe-4S_dom"/>
</dbReference>
<dbReference type="OrthoDB" id="9815647at2"/>
<dbReference type="InterPro" id="IPR050612">
    <property type="entry name" value="Prok_Mopterin_Oxidored"/>
</dbReference>
<name>A0A4R7PEL4_9GAMM</name>
<organism evidence="6 7">
    <name type="scientific">Panacagrimonas perspica</name>
    <dbReference type="NCBI Taxonomy" id="381431"/>
    <lineage>
        <taxon>Bacteria</taxon>
        <taxon>Pseudomonadati</taxon>
        <taxon>Pseudomonadota</taxon>
        <taxon>Gammaproteobacteria</taxon>
        <taxon>Nevskiales</taxon>
        <taxon>Nevskiaceae</taxon>
        <taxon>Panacagrimonas</taxon>
    </lineage>
</organism>
<comment type="similarity">
    <text evidence="1">Belongs to the prokaryotic molybdopterin-containing oxidoreductase family.</text>
</comment>
<dbReference type="GO" id="GO:0046872">
    <property type="term" value="F:metal ion binding"/>
    <property type="evidence" value="ECO:0007669"/>
    <property type="project" value="UniProtKB-KW"/>
</dbReference>
<dbReference type="PANTHER" id="PTHR43742">
    <property type="entry name" value="TRIMETHYLAMINE-N-OXIDE REDUCTASE"/>
    <property type="match status" value="1"/>
</dbReference>
<dbReference type="PROSITE" id="PS51669">
    <property type="entry name" value="4FE4S_MOW_BIS_MGD"/>
    <property type="match status" value="1"/>
</dbReference>
<dbReference type="Gene3D" id="3.40.228.10">
    <property type="entry name" value="Dimethylsulfoxide Reductase, domain 2"/>
    <property type="match status" value="1"/>
</dbReference>
<dbReference type="Pfam" id="PF04879">
    <property type="entry name" value="Molybdop_Fe4S4"/>
    <property type="match status" value="1"/>
</dbReference>
<dbReference type="InterPro" id="IPR006657">
    <property type="entry name" value="MoPterin_dinucl-bd_dom"/>
</dbReference>
<dbReference type="EMBL" id="SOBT01000008">
    <property type="protein sequence ID" value="TDU32232.1"/>
    <property type="molecule type" value="Genomic_DNA"/>
</dbReference>
<dbReference type="Proteomes" id="UP000295341">
    <property type="component" value="Unassembled WGS sequence"/>
</dbReference>
<dbReference type="Pfam" id="PF01568">
    <property type="entry name" value="Molydop_binding"/>
    <property type="match status" value="1"/>
</dbReference>
<dbReference type="Gene3D" id="3.40.50.740">
    <property type="match status" value="1"/>
</dbReference>
<accession>A0A4R7PEL4</accession>
<dbReference type="AlphaFoldDB" id="A0A4R7PEL4"/>
<dbReference type="SUPFAM" id="SSF50692">
    <property type="entry name" value="ADC-like"/>
    <property type="match status" value="1"/>
</dbReference>
<dbReference type="Gene3D" id="2.40.40.20">
    <property type="match status" value="1"/>
</dbReference>
<evidence type="ECO:0000313" key="6">
    <source>
        <dbReference type="EMBL" id="TDU32232.1"/>
    </source>
</evidence>
<reference evidence="6 7" key="1">
    <citation type="submission" date="2019-03" db="EMBL/GenBank/DDBJ databases">
        <title>Genomic Encyclopedia of Type Strains, Phase IV (KMG-IV): sequencing the most valuable type-strain genomes for metagenomic binning, comparative biology and taxonomic classification.</title>
        <authorList>
            <person name="Goeker M."/>
        </authorList>
    </citation>
    <scope>NUCLEOTIDE SEQUENCE [LARGE SCALE GENOMIC DNA]</scope>
    <source>
        <strain evidence="6 7">DSM 26377</strain>
    </source>
</reference>
<gene>
    <name evidence="6" type="ORF">DFR24_1621</name>
</gene>
<protein>
    <submittedName>
        <fullName evidence="6">Formate dehydrogenase</fullName>
    </submittedName>
</protein>
<evidence type="ECO:0000256" key="3">
    <source>
        <dbReference type="ARBA" id="ARBA00023004"/>
    </source>
</evidence>
<evidence type="ECO:0000256" key="2">
    <source>
        <dbReference type="ARBA" id="ARBA00022723"/>
    </source>
</evidence>
<evidence type="ECO:0000256" key="4">
    <source>
        <dbReference type="ARBA" id="ARBA00023014"/>
    </source>
</evidence>
<comment type="caution">
    <text evidence="6">The sequence shown here is derived from an EMBL/GenBank/DDBJ whole genome shotgun (WGS) entry which is preliminary data.</text>
</comment>
<sequence>MTQAATATATVDKKIYCGICEAACGLIATVQDNEVLKLRGDPDHPQSQGFICPKGASFSSIRNDPDRVLRPLQRQADGTFREVDWDVALDDIGQRLGAVIKAHGRESVGVFLGNPNGWNYGAFLWLVGMAAALKTKHFYTASSLDINNYWVVGHLLYGRNLANPFPDIAHTQFFVVLGSNLVVSHGSMMTAGRVKEKLQGIVDRGGRVVVVDPRRTETAQNFEWQPITPDGDPWLVAAMLKTLFDENLVDTAGLKEKTSGWESLPALLSGITPQRVEAETGMSYAAIQQLARDFKAAPSAVMYGRCGASLGPFSTLTKYLIDVFNIASGNFDRRGGWVFGRPMIDLELFTHLFKVDGYDRWRTRVDNFPEVLGSAPLACMPREIRTPGKGQMRALLIGAGNIATTSCASNDMRDALGELDLIISLDPYVTETNRQAHYILPPTLWIERDGMPVFSQSHNTVPHAQWAPATVQPRGEARHDWWIIDQICKRIGLVPSGSRVAQWLGKLGIRLSPGTVVDLFMRMAPEGDWFGLRPNGLSRKKLYATGGPIKLQDDPPVGVWRKKVHHKDKKVHLQHAIIIEEMRRMLARAPSTSEAFPLRLISQRELQSQNSWLHNSPRLMTANRVHRLRMNPNDAARFGLHEGDTCTVTSAHGAITSPIHLTDEMMEGVVALPQSWGHRGGWKHAVAAGGSSYNELTSNAVQDMDLPSGNAVLNGIAVRVQRVAASAAQQAA</sequence>
<proteinExistence type="inferred from homology"/>
<keyword evidence="2" id="KW-0479">Metal-binding</keyword>
<keyword evidence="7" id="KW-1185">Reference proteome</keyword>
<evidence type="ECO:0000313" key="7">
    <source>
        <dbReference type="Proteomes" id="UP000295341"/>
    </source>
</evidence>
<keyword evidence="3" id="KW-0408">Iron</keyword>
<dbReference type="InterPro" id="IPR009010">
    <property type="entry name" value="Asp_de-COase-like_dom_sf"/>
</dbReference>
<keyword evidence="4" id="KW-0411">Iron-sulfur</keyword>
<dbReference type="Gene3D" id="2.20.25.90">
    <property type="entry name" value="ADC-like domains"/>
    <property type="match status" value="1"/>
</dbReference>
<dbReference type="Pfam" id="PF00384">
    <property type="entry name" value="Molybdopterin"/>
    <property type="match status" value="1"/>
</dbReference>
<dbReference type="GO" id="GO:0016491">
    <property type="term" value="F:oxidoreductase activity"/>
    <property type="evidence" value="ECO:0007669"/>
    <property type="project" value="InterPro"/>
</dbReference>